<reference evidence="1" key="2">
    <citation type="submission" date="2024-06" db="EMBL/GenBank/DDBJ databases">
        <authorList>
            <person name="Plum-Jensen L.E."/>
            <person name="Schramm A."/>
            <person name="Marshall I.P.G."/>
        </authorList>
    </citation>
    <scope>NUCLEOTIDE SEQUENCE</scope>
    <source>
        <strain evidence="1">Rat1</strain>
    </source>
</reference>
<organism evidence="1">
    <name type="scientific">Candidatus Electrothrix aestuarii</name>
    <dbReference type="NCBI Taxonomy" id="3062594"/>
    <lineage>
        <taxon>Bacteria</taxon>
        <taxon>Pseudomonadati</taxon>
        <taxon>Thermodesulfobacteriota</taxon>
        <taxon>Desulfobulbia</taxon>
        <taxon>Desulfobulbales</taxon>
        <taxon>Desulfobulbaceae</taxon>
        <taxon>Candidatus Electrothrix</taxon>
    </lineage>
</organism>
<gene>
    <name evidence="1" type="ORF">Q3M24_15125</name>
</gene>
<accession>A0AAU8LRI1</accession>
<dbReference type="EMBL" id="CP159373">
    <property type="protein sequence ID" value="XCN71632.1"/>
    <property type="molecule type" value="Genomic_DNA"/>
</dbReference>
<sequence>MDIQKQKKQAKVWKKEFIETFGLTPGGVSKQTGIPLPELGKILKEVARKMHVSPHSVLNQVRQLQMSDSFLLNIIVKYNQRKKH</sequence>
<dbReference type="AlphaFoldDB" id="A0AAU8LRI1"/>
<evidence type="ECO:0000313" key="1">
    <source>
        <dbReference type="EMBL" id="XCN71632.1"/>
    </source>
</evidence>
<proteinExistence type="predicted"/>
<name>A0AAU8LRI1_9BACT</name>
<protein>
    <submittedName>
        <fullName evidence="1">Uncharacterized protein</fullName>
    </submittedName>
</protein>
<reference evidence="1" key="1">
    <citation type="journal article" date="2024" name="Syst. Appl. Microbiol.">
        <title>First single-strain enrichments of Electrothrix cable bacteria, description of E. aestuarii sp. nov. and E. rattekaaiensis sp. nov., and proposal of a cable bacteria taxonomy following the rules of the SeqCode.</title>
        <authorList>
            <person name="Plum-Jensen L.E."/>
            <person name="Schramm A."/>
            <person name="Marshall I.P.G."/>
        </authorList>
    </citation>
    <scope>NUCLEOTIDE SEQUENCE</scope>
    <source>
        <strain evidence="1">Rat1</strain>
    </source>
</reference>
<dbReference type="KEGG" id="eaj:Q3M24_15125"/>